<dbReference type="InterPro" id="IPR013210">
    <property type="entry name" value="LRR_N_plant-typ"/>
</dbReference>
<dbReference type="AlphaFoldDB" id="A0A7J7ND62"/>
<feature type="chain" id="PRO_5033594752" description="Leucine-rich repeat-containing N-terminal plant-type domain-containing protein" evidence="6">
    <location>
        <begin position="19"/>
        <end position="417"/>
    </location>
</feature>
<keyword evidence="5" id="KW-0472">Membrane</keyword>
<keyword evidence="10" id="KW-1185">Reference proteome</keyword>
<feature type="domain" description="Leucine-rich repeat-containing N-terminal plant-type" evidence="7">
    <location>
        <begin position="30"/>
        <end position="70"/>
    </location>
</feature>
<evidence type="ECO:0000259" key="7">
    <source>
        <dbReference type="Pfam" id="PF08263"/>
    </source>
</evidence>
<organism evidence="9 10">
    <name type="scientific">Kingdonia uniflora</name>
    <dbReference type="NCBI Taxonomy" id="39325"/>
    <lineage>
        <taxon>Eukaryota</taxon>
        <taxon>Viridiplantae</taxon>
        <taxon>Streptophyta</taxon>
        <taxon>Embryophyta</taxon>
        <taxon>Tracheophyta</taxon>
        <taxon>Spermatophyta</taxon>
        <taxon>Magnoliopsida</taxon>
        <taxon>Ranunculales</taxon>
        <taxon>Circaeasteraceae</taxon>
        <taxon>Kingdonia</taxon>
    </lineage>
</organism>
<dbReference type="EMBL" id="JACGCM010000866">
    <property type="protein sequence ID" value="KAF6164994.1"/>
    <property type="molecule type" value="Genomic_DNA"/>
</dbReference>
<dbReference type="Gene3D" id="3.80.10.10">
    <property type="entry name" value="Ribonuclease Inhibitor"/>
    <property type="match status" value="2"/>
</dbReference>
<dbReference type="SUPFAM" id="SSF52058">
    <property type="entry name" value="L domain-like"/>
    <property type="match status" value="1"/>
</dbReference>
<dbReference type="InterPro" id="IPR053213">
    <property type="entry name" value="RLP29"/>
</dbReference>
<dbReference type="Pfam" id="PF13855">
    <property type="entry name" value="LRR_8"/>
    <property type="match status" value="1"/>
</dbReference>
<keyword evidence="3 6" id="KW-0732">Signal</keyword>
<evidence type="ECO:0000256" key="6">
    <source>
        <dbReference type="SAM" id="SignalP"/>
    </source>
</evidence>
<dbReference type="GO" id="GO:0016020">
    <property type="term" value="C:membrane"/>
    <property type="evidence" value="ECO:0007669"/>
    <property type="project" value="UniProtKB-SubCell"/>
</dbReference>
<evidence type="ECO:0000256" key="5">
    <source>
        <dbReference type="ARBA" id="ARBA00023136"/>
    </source>
</evidence>
<evidence type="ECO:0000313" key="9">
    <source>
        <dbReference type="EMBL" id="KAF6164994.1"/>
    </source>
</evidence>
<dbReference type="Proteomes" id="UP000541444">
    <property type="component" value="Unassembled WGS sequence"/>
</dbReference>
<dbReference type="InterPro" id="IPR001611">
    <property type="entry name" value="Leu-rich_rpt"/>
</dbReference>
<evidence type="ECO:0000256" key="2">
    <source>
        <dbReference type="ARBA" id="ARBA00022614"/>
    </source>
</evidence>
<dbReference type="FunFam" id="3.80.10.10:FF:000400">
    <property type="entry name" value="Nuclear pore complex protein NUP107"/>
    <property type="match status" value="1"/>
</dbReference>
<dbReference type="PANTHER" id="PTHR48009:SF1">
    <property type="entry name" value="LEUCINE-RICH REPEAT (LRR) FAMILY PROTEIN"/>
    <property type="match status" value="1"/>
</dbReference>
<evidence type="ECO:0000313" key="8">
    <source>
        <dbReference type="EMBL" id="KAF6136639.1"/>
    </source>
</evidence>
<comment type="caution">
    <text evidence="9">The sequence shown here is derived from an EMBL/GenBank/DDBJ whole genome shotgun (WGS) entry which is preliminary data.</text>
</comment>
<dbReference type="Pfam" id="PF00560">
    <property type="entry name" value="LRR_1"/>
    <property type="match status" value="1"/>
</dbReference>
<keyword evidence="2" id="KW-0433">Leucine-rich repeat</keyword>
<comment type="subcellular location">
    <subcellularLocation>
        <location evidence="1">Membrane</location>
    </subcellularLocation>
</comment>
<accession>A0A7J7ND62</accession>
<evidence type="ECO:0000256" key="1">
    <source>
        <dbReference type="ARBA" id="ARBA00004370"/>
    </source>
</evidence>
<dbReference type="InterPro" id="IPR032675">
    <property type="entry name" value="LRR_dom_sf"/>
</dbReference>
<evidence type="ECO:0000256" key="3">
    <source>
        <dbReference type="ARBA" id="ARBA00022729"/>
    </source>
</evidence>
<name>A0A7J7ND62_9MAGN</name>
<evidence type="ECO:0000313" key="10">
    <source>
        <dbReference type="Proteomes" id="UP000541444"/>
    </source>
</evidence>
<dbReference type="Pfam" id="PF08263">
    <property type="entry name" value="LRRNT_2"/>
    <property type="match status" value="1"/>
</dbReference>
<evidence type="ECO:0000256" key="4">
    <source>
        <dbReference type="ARBA" id="ARBA00022737"/>
    </source>
</evidence>
<dbReference type="OrthoDB" id="676979at2759"/>
<keyword evidence="4" id="KW-0677">Repeat</keyword>
<sequence>MAQLQLLLLLLLVSLTLQTQPSPPKLNPIDFAALFSIKSTLSDLPGSNFFASWDFLSPHPCSTFSGITCSFESDSLRVDTLTLGTGLVNSSGLTGSLSNSITNLTSLTQLVLYSGIVTGSIPSQIGELTHLRVISLTNNRLSGGIPISITMLRDLHTLDLSYNELSGSVPPSLTSLPSLKVLVLESNRFLGEFPAVLTQLLHLDLRNNGFSGELMLLPLSIRYLSVSQNQMWGPLNNLFSLSSSELVYLDLSMNHFNGTIPQYFFTNPNLSTMLLQRNNLTGGIVSLVDFRHYGEGSTVDLSHNFLSGELSVALAGVENVFLNNNRFTGVVPTEYVKSLSAGSMKTLYVQHNYLTGISTEADGLLLSGSISICISYNCMVPGVADNGGCPVSAGGLLSRPASQCIEFKNGSTSLLQH</sequence>
<gene>
    <name evidence="9" type="ORF">GIB67_011760</name>
    <name evidence="8" type="ORF">GIB67_016095</name>
</gene>
<protein>
    <recommendedName>
        <fullName evidence="7">Leucine-rich repeat-containing N-terminal plant-type domain-containing protein</fullName>
    </recommendedName>
</protein>
<proteinExistence type="predicted"/>
<dbReference type="EMBL" id="JACGCM010002686">
    <property type="protein sequence ID" value="KAF6136639.1"/>
    <property type="molecule type" value="Genomic_DNA"/>
</dbReference>
<dbReference type="PANTHER" id="PTHR48009">
    <property type="entry name" value="LEUCINE-RICH REPEAT (LRR) FAMILY PROTEIN"/>
    <property type="match status" value="1"/>
</dbReference>
<reference evidence="9 10" key="1">
    <citation type="journal article" date="2020" name="IScience">
        <title>Genome Sequencing of the Endangered Kingdonia uniflora (Circaeasteraceae, Ranunculales) Reveals Potential Mechanisms of Evolutionary Specialization.</title>
        <authorList>
            <person name="Sun Y."/>
            <person name="Deng T."/>
            <person name="Zhang A."/>
            <person name="Moore M.J."/>
            <person name="Landis J.B."/>
            <person name="Lin N."/>
            <person name="Zhang H."/>
            <person name="Zhang X."/>
            <person name="Huang J."/>
            <person name="Zhang X."/>
            <person name="Sun H."/>
            <person name="Wang H."/>
        </authorList>
    </citation>
    <scope>NUCLEOTIDE SEQUENCE [LARGE SCALE GENOMIC DNA]</scope>
    <source>
        <strain evidence="9">TB1705</strain>
        <tissue evidence="9">Leaf</tissue>
    </source>
</reference>
<feature type="signal peptide" evidence="6">
    <location>
        <begin position="1"/>
        <end position="18"/>
    </location>
</feature>